<reference evidence="2 3" key="1">
    <citation type="submission" date="2024-01" db="EMBL/GenBank/DDBJ databases">
        <title>A draft genome for a cacao thread blight-causing isolate of Paramarasmius palmivorus.</title>
        <authorList>
            <person name="Baruah I.K."/>
            <person name="Bukari Y."/>
            <person name="Amoako-Attah I."/>
            <person name="Meinhardt L.W."/>
            <person name="Bailey B.A."/>
            <person name="Cohen S.P."/>
        </authorList>
    </citation>
    <scope>NUCLEOTIDE SEQUENCE [LARGE SCALE GENOMIC DNA]</scope>
    <source>
        <strain evidence="2 3">GH-12</strain>
    </source>
</reference>
<comment type="caution">
    <text evidence="2">The sequence shown here is derived from an EMBL/GenBank/DDBJ whole genome shotgun (WGS) entry which is preliminary data.</text>
</comment>
<proteinExistence type="predicted"/>
<name>A0AAW0BWD1_9AGAR</name>
<feature type="compositionally biased region" description="Basic residues" evidence="1">
    <location>
        <begin position="146"/>
        <end position="167"/>
    </location>
</feature>
<sequence>MDTPKISTLREESTPPPSKSSNSGFRLKLVLGKDKTKTIASSSASRHHSDDDGRQDEDEDQEDQLIDDEDPPVASSSKALTSKRKAVTAEGRKRKSRKTETGKMASGEAGSSVKQNGTYLVSTSPCVNVLKTQRSHILGSDGKANSKAHKPLPKRRPLAQARGKIKPKPIPQKPGSEEETAEDECWIRVKDLDHIAYNRGPKAVPWKSAPMTVIKVKKSEAKKVLLERGLPPLDGWDFGPDGPNGEVNMTGVPTVPPPKKPEMRKPQDSDEIYITVPDANHYSYATKGRRVIAWASVPTKTIKVKRSEVDKVYEEHRLAIAERYRSMSENHEPMQTQTQSPPDLEPGSQPEPAGSQPKPTQQAILEPEPIFQSESSPVLIGNPDTQPAPQTDIAADEQPISLESVAIPVYPLPTKPFPVLPPPKISTGVAPTIPLDKTKTQPRHWRVANREIRGIGGGRWFARTWAGEKESEFANAMQARKIAGAEGSGSGGTAASGAAPQASAGPSGKGSRKKGASQSKHVHEQVEGGSVSARRPSKMRISQVAPPPPSSDAGDMDIIDATEM</sequence>
<evidence type="ECO:0000313" key="3">
    <source>
        <dbReference type="Proteomes" id="UP001383192"/>
    </source>
</evidence>
<feature type="region of interest" description="Disordered" evidence="1">
    <location>
        <begin position="325"/>
        <end position="361"/>
    </location>
</feature>
<feature type="region of interest" description="Disordered" evidence="1">
    <location>
        <begin position="1"/>
        <end position="117"/>
    </location>
</feature>
<organism evidence="2 3">
    <name type="scientific">Paramarasmius palmivorus</name>
    <dbReference type="NCBI Taxonomy" id="297713"/>
    <lineage>
        <taxon>Eukaryota</taxon>
        <taxon>Fungi</taxon>
        <taxon>Dikarya</taxon>
        <taxon>Basidiomycota</taxon>
        <taxon>Agaricomycotina</taxon>
        <taxon>Agaricomycetes</taxon>
        <taxon>Agaricomycetidae</taxon>
        <taxon>Agaricales</taxon>
        <taxon>Marasmiineae</taxon>
        <taxon>Marasmiaceae</taxon>
        <taxon>Paramarasmius</taxon>
    </lineage>
</organism>
<keyword evidence="3" id="KW-1185">Reference proteome</keyword>
<evidence type="ECO:0000313" key="2">
    <source>
        <dbReference type="EMBL" id="KAK7031175.1"/>
    </source>
</evidence>
<feature type="region of interest" description="Disordered" evidence="1">
    <location>
        <begin position="484"/>
        <end position="564"/>
    </location>
</feature>
<feature type="region of interest" description="Disordered" evidence="1">
    <location>
        <begin position="136"/>
        <end position="182"/>
    </location>
</feature>
<accession>A0AAW0BWD1</accession>
<feature type="compositionally biased region" description="Acidic residues" evidence="1">
    <location>
        <begin position="53"/>
        <end position="71"/>
    </location>
</feature>
<feature type="compositionally biased region" description="Low complexity" evidence="1">
    <location>
        <begin position="495"/>
        <end position="506"/>
    </location>
</feature>
<gene>
    <name evidence="2" type="ORF">VNI00_013590</name>
</gene>
<dbReference type="Proteomes" id="UP001383192">
    <property type="component" value="Unassembled WGS sequence"/>
</dbReference>
<feature type="compositionally biased region" description="Basic residues" evidence="1">
    <location>
        <begin position="81"/>
        <end position="97"/>
    </location>
</feature>
<protein>
    <recommendedName>
        <fullName evidence="4">Nuclear protein MDM1</fullName>
    </recommendedName>
</protein>
<dbReference type="AlphaFoldDB" id="A0AAW0BWD1"/>
<evidence type="ECO:0008006" key="4">
    <source>
        <dbReference type="Google" id="ProtNLM"/>
    </source>
</evidence>
<feature type="compositionally biased region" description="Acidic residues" evidence="1">
    <location>
        <begin position="554"/>
        <end position="564"/>
    </location>
</feature>
<dbReference type="EMBL" id="JAYKXP010000070">
    <property type="protein sequence ID" value="KAK7031175.1"/>
    <property type="molecule type" value="Genomic_DNA"/>
</dbReference>
<evidence type="ECO:0000256" key="1">
    <source>
        <dbReference type="SAM" id="MobiDB-lite"/>
    </source>
</evidence>